<dbReference type="SUPFAM" id="SSF88946">
    <property type="entry name" value="Sigma2 domain of RNA polymerase sigma factors"/>
    <property type="match status" value="1"/>
</dbReference>
<proteinExistence type="inferred from homology"/>
<dbReference type="SUPFAM" id="SSF88659">
    <property type="entry name" value="Sigma3 and sigma4 domains of RNA polymerase sigma factors"/>
    <property type="match status" value="1"/>
</dbReference>
<evidence type="ECO:0000313" key="8">
    <source>
        <dbReference type="Proteomes" id="UP000585050"/>
    </source>
</evidence>
<evidence type="ECO:0000256" key="2">
    <source>
        <dbReference type="ARBA" id="ARBA00023015"/>
    </source>
</evidence>
<dbReference type="Gene3D" id="1.10.1740.10">
    <property type="match status" value="1"/>
</dbReference>
<protein>
    <submittedName>
        <fullName evidence="7">Sigma-70 family RNA polymerase sigma factor</fullName>
    </submittedName>
</protein>
<feature type="domain" description="RNA polymerase sigma factor 70 region 4 type 2" evidence="6">
    <location>
        <begin position="121"/>
        <end position="171"/>
    </location>
</feature>
<dbReference type="NCBIfam" id="TIGR02937">
    <property type="entry name" value="sigma70-ECF"/>
    <property type="match status" value="1"/>
</dbReference>
<dbReference type="InterPro" id="IPR013325">
    <property type="entry name" value="RNA_pol_sigma_r2"/>
</dbReference>
<evidence type="ECO:0000259" key="5">
    <source>
        <dbReference type="Pfam" id="PF04542"/>
    </source>
</evidence>
<feature type="domain" description="RNA polymerase sigma-70 region 2" evidence="5">
    <location>
        <begin position="26"/>
        <end position="88"/>
    </location>
</feature>
<dbReference type="GO" id="GO:0006352">
    <property type="term" value="P:DNA-templated transcription initiation"/>
    <property type="evidence" value="ECO:0007669"/>
    <property type="project" value="InterPro"/>
</dbReference>
<dbReference type="InterPro" id="IPR007627">
    <property type="entry name" value="RNA_pol_sigma70_r2"/>
</dbReference>
<dbReference type="InterPro" id="IPR039425">
    <property type="entry name" value="RNA_pol_sigma-70-like"/>
</dbReference>
<dbReference type="InterPro" id="IPR014284">
    <property type="entry name" value="RNA_pol_sigma-70_dom"/>
</dbReference>
<organism evidence="7 8">
    <name type="scientific">Flammeovirga agarivorans</name>
    <dbReference type="NCBI Taxonomy" id="2726742"/>
    <lineage>
        <taxon>Bacteria</taxon>
        <taxon>Pseudomonadati</taxon>
        <taxon>Bacteroidota</taxon>
        <taxon>Cytophagia</taxon>
        <taxon>Cytophagales</taxon>
        <taxon>Flammeovirgaceae</taxon>
        <taxon>Flammeovirga</taxon>
    </lineage>
</organism>
<evidence type="ECO:0000256" key="1">
    <source>
        <dbReference type="ARBA" id="ARBA00010641"/>
    </source>
</evidence>
<name>A0A7X8SNC8_9BACT</name>
<dbReference type="EMBL" id="JABAIL010000006">
    <property type="protein sequence ID" value="NLR93338.1"/>
    <property type="molecule type" value="Genomic_DNA"/>
</dbReference>
<evidence type="ECO:0000313" key="7">
    <source>
        <dbReference type="EMBL" id="NLR93338.1"/>
    </source>
</evidence>
<dbReference type="Pfam" id="PF04542">
    <property type="entry name" value="Sigma70_r2"/>
    <property type="match status" value="1"/>
</dbReference>
<dbReference type="Proteomes" id="UP000585050">
    <property type="component" value="Unassembled WGS sequence"/>
</dbReference>
<dbReference type="PANTHER" id="PTHR43133">
    <property type="entry name" value="RNA POLYMERASE ECF-TYPE SIGMA FACTO"/>
    <property type="match status" value="1"/>
</dbReference>
<dbReference type="InterPro" id="IPR013324">
    <property type="entry name" value="RNA_pol_sigma_r3/r4-like"/>
</dbReference>
<dbReference type="InterPro" id="IPR013249">
    <property type="entry name" value="RNA_pol_sigma70_r4_t2"/>
</dbReference>
<dbReference type="Gene3D" id="1.10.10.10">
    <property type="entry name" value="Winged helix-like DNA-binding domain superfamily/Winged helix DNA-binding domain"/>
    <property type="match status" value="1"/>
</dbReference>
<dbReference type="PANTHER" id="PTHR43133:SF45">
    <property type="entry name" value="RNA POLYMERASE ECF-TYPE SIGMA FACTOR"/>
    <property type="match status" value="1"/>
</dbReference>
<keyword evidence="2" id="KW-0805">Transcription regulation</keyword>
<evidence type="ECO:0000256" key="3">
    <source>
        <dbReference type="ARBA" id="ARBA00023082"/>
    </source>
</evidence>
<accession>A0A7X8SNC8</accession>
<dbReference type="InterPro" id="IPR036388">
    <property type="entry name" value="WH-like_DNA-bd_sf"/>
</dbReference>
<dbReference type="GO" id="GO:0003677">
    <property type="term" value="F:DNA binding"/>
    <property type="evidence" value="ECO:0007669"/>
    <property type="project" value="InterPro"/>
</dbReference>
<sequence>MNVEANHKNLQDVGSDLEKVFMRGLEENKEKLLRVCSAYVNDHEEKKDLFQEVLINIWKSMKSFKGNSAISTWMYRVTLNVCINTQTKLSKKKKQFINMDSVHLSQYEKTSDKEEDPMLAYLRSCIKVMNEADKAVITLFLEELPYKQIAEITGISENHVAVKIKRIKKKLLHCIQEKSC</sequence>
<reference evidence="7 8" key="1">
    <citation type="submission" date="2020-04" db="EMBL/GenBank/DDBJ databases">
        <title>Flammeovirga sp. SR4, a novel species isolated from seawater.</title>
        <authorList>
            <person name="Wang X."/>
        </authorList>
    </citation>
    <scope>NUCLEOTIDE SEQUENCE [LARGE SCALE GENOMIC DNA]</scope>
    <source>
        <strain evidence="7 8">SR4</strain>
    </source>
</reference>
<comment type="similarity">
    <text evidence="1">Belongs to the sigma-70 factor family. ECF subfamily.</text>
</comment>
<dbReference type="Pfam" id="PF08281">
    <property type="entry name" value="Sigma70_r4_2"/>
    <property type="match status" value="1"/>
</dbReference>
<evidence type="ECO:0000259" key="6">
    <source>
        <dbReference type="Pfam" id="PF08281"/>
    </source>
</evidence>
<evidence type="ECO:0000256" key="4">
    <source>
        <dbReference type="ARBA" id="ARBA00023163"/>
    </source>
</evidence>
<comment type="caution">
    <text evidence="7">The sequence shown here is derived from an EMBL/GenBank/DDBJ whole genome shotgun (WGS) entry which is preliminary data.</text>
</comment>
<keyword evidence="8" id="KW-1185">Reference proteome</keyword>
<keyword evidence="4" id="KW-0804">Transcription</keyword>
<dbReference type="AlphaFoldDB" id="A0A7X8SNC8"/>
<gene>
    <name evidence="7" type="ORF">HGP29_19235</name>
</gene>
<keyword evidence="3" id="KW-0731">Sigma factor</keyword>
<dbReference type="GO" id="GO:0016987">
    <property type="term" value="F:sigma factor activity"/>
    <property type="evidence" value="ECO:0007669"/>
    <property type="project" value="UniProtKB-KW"/>
</dbReference>